<dbReference type="CDD" id="cd03784">
    <property type="entry name" value="GT1_Gtf-like"/>
    <property type="match status" value="1"/>
</dbReference>
<dbReference type="FunFam" id="3.40.50.2000:FF:000063">
    <property type="entry name" value="Glycosyltransferase"/>
    <property type="match status" value="1"/>
</dbReference>
<dbReference type="AlphaFoldDB" id="A0A2I0A1A2"/>
<name>A0A2I0A1A2_9ASPA</name>
<keyword evidence="8" id="KW-1185">Reference proteome</keyword>
<evidence type="ECO:0000256" key="3">
    <source>
        <dbReference type="ARBA" id="ARBA00022679"/>
    </source>
</evidence>
<gene>
    <name evidence="7" type="primary">GT7</name>
    <name evidence="7" type="ORF">AXF42_Ash014208</name>
</gene>
<evidence type="ECO:0000313" key="7">
    <source>
        <dbReference type="EMBL" id="PKA49306.1"/>
    </source>
</evidence>
<dbReference type="GO" id="GO:0035251">
    <property type="term" value="F:UDP-glucosyltransferase activity"/>
    <property type="evidence" value="ECO:0007669"/>
    <property type="project" value="TreeGrafter"/>
</dbReference>
<feature type="compositionally biased region" description="Basic and acidic residues" evidence="6">
    <location>
        <begin position="482"/>
        <end position="499"/>
    </location>
</feature>
<keyword evidence="2 4" id="KW-0328">Glycosyltransferase</keyword>
<evidence type="ECO:0000256" key="2">
    <source>
        <dbReference type="ARBA" id="ARBA00022676"/>
    </source>
</evidence>
<sequence>MSAEAPNLHILFFPGLFPGHMLPMTQMAKAFAARGVRVTILTTPANSPAIQPAIAGTHIGLRTIPFPSAASGLPEGCENLYSLPPSLHFQFITAIPLLRGPFDEALREIRPDCIVSDSFMPWTFASARELGIPRIAFCGTCFFSTCVFDHMVQQWPLQSLPPGTQSFFLPEIPHRIEMLVSQIPEFHLAGTPSSELFRLMSDVDGESYGMLTNSFYELETEYVEHYRKVIGRRSWHVGPLSLLRESPAATSPSGGRDPCLKWLDRKPPCSVVYICFGSISSFTKAQLQEIALGLEAAGHLFLWVVNLVGTDGSGELLPEGFEERVKDRGLVIRRWAPQIEILSHRSVGGFLTHCGWNSSVEAICAGIPVATWPLFAEQFYNERLLVEVLKIAVSVGLKKCTPNSEERTLVDASTVEVAVRKLMEEGEEAAGRRRRVGELREKAQRAVEEGGSSYEDLGRVIGELVEMKQAMGIEGKTMKAVNGEEKEAERIEENRKYEG</sequence>
<dbReference type="InterPro" id="IPR035595">
    <property type="entry name" value="UDP_glycos_trans_CS"/>
</dbReference>
<dbReference type="EMBL" id="KZ452039">
    <property type="protein sequence ID" value="PKA49306.1"/>
    <property type="molecule type" value="Genomic_DNA"/>
</dbReference>
<organism evidence="7 8">
    <name type="scientific">Apostasia shenzhenica</name>
    <dbReference type="NCBI Taxonomy" id="1088818"/>
    <lineage>
        <taxon>Eukaryota</taxon>
        <taxon>Viridiplantae</taxon>
        <taxon>Streptophyta</taxon>
        <taxon>Embryophyta</taxon>
        <taxon>Tracheophyta</taxon>
        <taxon>Spermatophyta</taxon>
        <taxon>Magnoliopsida</taxon>
        <taxon>Liliopsida</taxon>
        <taxon>Asparagales</taxon>
        <taxon>Orchidaceae</taxon>
        <taxon>Apostasioideae</taxon>
        <taxon>Apostasia</taxon>
    </lineage>
</organism>
<dbReference type="PROSITE" id="PS00375">
    <property type="entry name" value="UDPGT"/>
    <property type="match status" value="1"/>
</dbReference>
<evidence type="ECO:0000256" key="6">
    <source>
        <dbReference type="SAM" id="MobiDB-lite"/>
    </source>
</evidence>
<evidence type="ECO:0000256" key="1">
    <source>
        <dbReference type="ARBA" id="ARBA00009995"/>
    </source>
</evidence>
<dbReference type="EC" id="2.4.1.-" evidence="5"/>
<dbReference type="PANTHER" id="PTHR48047">
    <property type="entry name" value="GLYCOSYLTRANSFERASE"/>
    <property type="match status" value="1"/>
</dbReference>
<accession>A0A2I0A1A2</accession>
<comment type="similarity">
    <text evidence="1 4">Belongs to the UDP-glycosyltransferase family.</text>
</comment>
<dbReference type="InterPro" id="IPR002213">
    <property type="entry name" value="UDP_glucos_trans"/>
</dbReference>
<dbReference type="Proteomes" id="UP000236161">
    <property type="component" value="Unassembled WGS sequence"/>
</dbReference>
<dbReference type="PANTHER" id="PTHR48047:SF45">
    <property type="entry name" value="SCOPOLETIN GLUCOSYLTRANSFERASE-LIKE"/>
    <property type="match status" value="1"/>
</dbReference>
<protein>
    <recommendedName>
        <fullName evidence="5">Glycosyltransferase</fullName>
        <ecNumber evidence="5">2.4.1.-</ecNumber>
    </recommendedName>
</protein>
<evidence type="ECO:0000256" key="5">
    <source>
        <dbReference type="RuleBase" id="RU362057"/>
    </source>
</evidence>
<dbReference type="SUPFAM" id="SSF53756">
    <property type="entry name" value="UDP-Glycosyltransferase/glycogen phosphorylase"/>
    <property type="match status" value="1"/>
</dbReference>
<proteinExistence type="inferred from homology"/>
<keyword evidence="3 4" id="KW-0808">Transferase</keyword>
<evidence type="ECO:0000256" key="4">
    <source>
        <dbReference type="RuleBase" id="RU003718"/>
    </source>
</evidence>
<dbReference type="STRING" id="1088818.A0A2I0A1A2"/>
<reference evidence="7 8" key="1">
    <citation type="journal article" date="2017" name="Nature">
        <title>The Apostasia genome and the evolution of orchids.</title>
        <authorList>
            <person name="Zhang G.Q."/>
            <person name="Liu K.W."/>
            <person name="Li Z."/>
            <person name="Lohaus R."/>
            <person name="Hsiao Y.Y."/>
            <person name="Niu S.C."/>
            <person name="Wang J.Y."/>
            <person name="Lin Y.C."/>
            <person name="Xu Q."/>
            <person name="Chen L.J."/>
            <person name="Yoshida K."/>
            <person name="Fujiwara S."/>
            <person name="Wang Z.W."/>
            <person name="Zhang Y.Q."/>
            <person name="Mitsuda N."/>
            <person name="Wang M."/>
            <person name="Liu G.H."/>
            <person name="Pecoraro L."/>
            <person name="Huang H.X."/>
            <person name="Xiao X.J."/>
            <person name="Lin M."/>
            <person name="Wu X.Y."/>
            <person name="Wu W.L."/>
            <person name="Chen Y.Y."/>
            <person name="Chang S.B."/>
            <person name="Sakamoto S."/>
            <person name="Ohme-Takagi M."/>
            <person name="Yagi M."/>
            <person name="Zeng S.J."/>
            <person name="Shen C.Y."/>
            <person name="Yeh C.M."/>
            <person name="Luo Y.B."/>
            <person name="Tsai W.C."/>
            <person name="Van de Peer Y."/>
            <person name="Liu Z.J."/>
        </authorList>
    </citation>
    <scope>NUCLEOTIDE SEQUENCE [LARGE SCALE GENOMIC DNA]</scope>
    <source>
        <strain evidence="8">cv. Shenzhen</strain>
        <tissue evidence="7">Stem</tissue>
    </source>
</reference>
<feature type="region of interest" description="Disordered" evidence="6">
    <location>
        <begin position="479"/>
        <end position="499"/>
    </location>
</feature>
<dbReference type="Pfam" id="PF00201">
    <property type="entry name" value="UDPGT"/>
    <property type="match status" value="1"/>
</dbReference>
<dbReference type="OrthoDB" id="731962at2759"/>
<evidence type="ECO:0000313" key="8">
    <source>
        <dbReference type="Proteomes" id="UP000236161"/>
    </source>
</evidence>
<dbReference type="Gene3D" id="3.40.50.2000">
    <property type="entry name" value="Glycogen Phosphorylase B"/>
    <property type="match status" value="2"/>
</dbReference>